<keyword evidence="2" id="KW-1185">Reference proteome</keyword>
<dbReference type="OrthoDB" id="6752614at2759"/>
<sequence>MAPENLDDYTSPNIWLPNSPDCTCALLPWGAVERDPTTLLATPWPQLKAHITLCFKKLTGP</sequence>
<proteinExistence type="predicted"/>
<dbReference type="AlphaFoldDB" id="A0A7T8KCP5"/>
<protein>
    <submittedName>
        <fullName evidence="1">Uncharacterized protein</fullName>
    </submittedName>
</protein>
<organism evidence="1 2">
    <name type="scientific">Caligus rogercresseyi</name>
    <name type="common">Sea louse</name>
    <dbReference type="NCBI Taxonomy" id="217165"/>
    <lineage>
        <taxon>Eukaryota</taxon>
        <taxon>Metazoa</taxon>
        <taxon>Ecdysozoa</taxon>
        <taxon>Arthropoda</taxon>
        <taxon>Crustacea</taxon>
        <taxon>Multicrustacea</taxon>
        <taxon>Hexanauplia</taxon>
        <taxon>Copepoda</taxon>
        <taxon>Siphonostomatoida</taxon>
        <taxon>Caligidae</taxon>
        <taxon>Caligus</taxon>
    </lineage>
</organism>
<dbReference type="Proteomes" id="UP000595437">
    <property type="component" value="Chromosome 4"/>
</dbReference>
<reference evidence="2" key="1">
    <citation type="submission" date="2021-01" db="EMBL/GenBank/DDBJ databases">
        <title>Caligus Genome Assembly.</title>
        <authorList>
            <person name="Gallardo-Escarate C."/>
        </authorList>
    </citation>
    <scope>NUCLEOTIDE SEQUENCE [LARGE SCALE GENOMIC DNA]</scope>
</reference>
<feature type="non-terminal residue" evidence="1">
    <location>
        <position position="61"/>
    </location>
</feature>
<dbReference type="EMBL" id="CP045893">
    <property type="protein sequence ID" value="QQP53473.1"/>
    <property type="molecule type" value="Genomic_DNA"/>
</dbReference>
<accession>A0A7T8KCP5</accession>
<name>A0A7T8KCP5_CALRO</name>
<gene>
    <name evidence="1" type="ORF">FKW44_005974</name>
</gene>
<evidence type="ECO:0000313" key="1">
    <source>
        <dbReference type="EMBL" id="QQP53473.1"/>
    </source>
</evidence>
<evidence type="ECO:0000313" key="2">
    <source>
        <dbReference type="Proteomes" id="UP000595437"/>
    </source>
</evidence>